<keyword evidence="14 15" id="KW-0539">Nucleus</keyword>
<dbReference type="GO" id="GO:0005634">
    <property type="term" value="C:nucleus"/>
    <property type="evidence" value="ECO:0007669"/>
    <property type="project" value="UniProtKB-SubCell"/>
</dbReference>
<dbReference type="InterPro" id="IPR013083">
    <property type="entry name" value="Znf_RING/FYVE/PHD"/>
</dbReference>
<evidence type="ECO:0000256" key="5">
    <source>
        <dbReference type="ARBA" id="ARBA00019422"/>
    </source>
</evidence>
<evidence type="ECO:0000256" key="14">
    <source>
        <dbReference type="ARBA" id="ARBA00023242"/>
    </source>
</evidence>
<keyword evidence="8 15" id="KW-0227">DNA damage</keyword>
<dbReference type="GO" id="GO:0008270">
    <property type="term" value="F:zinc ion binding"/>
    <property type="evidence" value="ECO:0007669"/>
    <property type="project" value="UniProtKB-KW"/>
</dbReference>
<keyword evidence="6 15" id="KW-0808">Transferase</keyword>
<evidence type="ECO:0000256" key="11">
    <source>
        <dbReference type="ARBA" id="ARBA00022833"/>
    </source>
</evidence>
<evidence type="ECO:0000313" key="17">
    <source>
        <dbReference type="Proteomes" id="UP000695007"/>
    </source>
</evidence>
<dbReference type="KEGG" id="csol:105362497"/>
<dbReference type="GO" id="GO:0000724">
    <property type="term" value="P:double-strand break repair via homologous recombination"/>
    <property type="evidence" value="ECO:0007669"/>
    <property type="project" value="TreeGrafter"/>
</dbReference>
<accession>A0AAJ6YHP3</accession>
<sequence length="235" mass="27354">MDYDDRHRTFLQAVIQSGVILDQDAVVLCVKIFDEKIDISAIAARINDKLERLAMSMKAGICELTGNKYWSVVSTTHEETVKIPTELTQSQKMFLRSIYSEIIGGDGCISSTSCLNLCNSLETKFSMIEADRFLKHLIKQKWLYCKDGNIYMGVRSIIELMPYFRATYQDNFHNCFLCREVVFHGHKCDNCDEMCHYYCLIEYAKNRNIRKCPQCKHNLDISCITGNRYYYILHQ</sequence>
<organism evidence="17 18">
    <name type="scientific">Ceratosolen solmsi marchali</name>
    <dbReference type="NCBI Taxonomy" id="326594"/>
    <lineage>
        <taxon>Eukaryota</taxon>
        <taxon>Metazoa</taxon>
        <taxon>Ecdysozoa</taxon>
        <taxon>Arthropoda</taxon>
        <taxon>Hexapoda</taxon>
        <taxon>Insecta</taxon>
        <taxon>Pterygota</taxon>
        <taxon>Neoptera</taxon>
        <taxon>Endopterygota</taxon>
        <taxon>Hymenoptera</taxon>
        <taxon>Apocrita</taxon>
        <taxon>Proctotrupomorpha</taxon>
        <taxon>Chalcidoidea</taxon>
        <taxon>Agaonidae</taxon>
        <taxon>Agaoninae</taxon>
        <taxon>Ceratosolen</taxon>
    </lineage>
</organism>
<dbReference type="PANTHER" id="PTHR20973:SF0">
    <property type="entry name" value="NON-STRUCTURAL MAINTENANCE OF CHROMOSOMES ELEMENT 1 HOMOLOG"/>
    <property type="match status" value="1"/>
</dbReference>
<dbReference type="CTD" id="33938"/>
<evidence type="ECO:0000256" key="4">
    <source>
        <dbReference type="ARBA" id="ARBA00012483"/>
    </source>
</evidence>
<evidence type="ECO:0000256" key="3">
    <source>
        <dbReference type="ARBA" id="ARBA00010258"/>
    </source>
</evidence>
<dbReference type="GO" id="GO:0061630">
    <property type="term" value="F:ubiquitin protein ligase activity"/>
    <property type="evidence" value="ECO:0007669"/>
    <property type="project" value="UniProtKB-EC"/>
</dbReference>
<dbReference type="AlphaFoldDB" id="A0AAJ6YHP3"/>
<dbReference type="Gene3D" id="1.10.10.10">
    <property type="entry name" value="Winged helix-like DNA-binding domain superfamily/Winged helix DNA-binding domain"/>
    <property type="match status" value="1"/>
</dbReference>
<reference evidence="18" key="1">
    <citation type="submission" date="2025-08" db="UniProtKB">
        <authorList>
            <consortium name="RefSeq"/>
        </authorList>
    </citation>
    <scope>IDENTIFICATION</scope>
</reference>
<keyword evidence="12 15" id="KW-0233">DNA recombination</keyword>
<evidence type="ECO:0000259" key="16">
    <source>
        <dbReference type="Pfam" id="PF08746"/>
    </source>
</evidence>
<evidence type="ECO:0000256" key="1">
    <source>
        <dbReference type="ARBA" id="ARBA00000900"/>
    </source>
</evidence>
<dbReference type="InterPro" id="IPR036388">
    <property type="entry name" value="WH-like_DNA-bd_sf"/>
</dbReference>
<dbReference type="InterPro" id="IPR011513">
    <property type="entry name" value="Nse1"/>
</dbReference>
<dbReference type="Proteomes" id="UP000695007">
    <property type="component" value="Unplaced"/>
</dbReference>
<proteinExistence type="inferred from homology"/>
<evidence type="ECO:0000256" key="9">
    <source>
        <dbReference type="ARBA" id="ARBA00022771"/>
    </source>
</evidence>
<evidence type="ECO:0000256" key="8">
    <source>
        <dbReference type="ARBA" id="ARBA00022763"/>
    </source>
</evidence>
<dbReference type="Gene3D" id="3.30.40.10">
    <property type="entry name" value="Zinc/RING finger domain, C3HC4 (zinc finger)"/>
    <property type="match status" value="1"/>
</dbReference>
<protein>
    <recommendedName>
        <fullName evidence="5 15">Non-structural maintenance of chromosomes element 1 homolog</fullName>
        <ecNumber evidence="4 15">2.3.2.27</ecNumber>
    </recommendedName>
</protein>
<dbReference type="RefSeq" id="XP_011498260.1">
    <property type="nucleotide sequence ID" value="XM_011499958.1"/>
</dbReference>
<dbReference type="Pfam" id="PF07574">
    <property type="entry name" value="SMC_Nse1"/>
    <property type="match status" value="1"/>
</dbReference>
<comment type="subcellular location">
    <subcellularLocation>
        <location evidence="2 15">Nucleus</location>
    </subcellularLocation>
</comment>
<evidence type="ECO:0000256" key="13">
    <source>
        <dbReference type="ARBA" id="ARBA00023204"/>
    </source>
</evidence>
<feature type="domain" description="Non-structural maintenance of chromosomes element 1 RING C4HC3-type" evidence="16">
    <location>
        <begin position="175"/>
        <end position="215"/>
    </location>
</feature>
<keyword evidence="11 15" id="KW-0862">Zinc</keyword>
<dbReference type="PANTHER" id="PTHR20973">
    <property type="entry name" value="NON-SMC ELEMENT 1-RELATED"/>
    <property type="match status" value="1"/>
</dbReference>
<keyword evidence="13 15" id="KW-0234">DNA repair</keyword>
<dbReference type="EC" id="2.3.2.27" evidence="4 15"/>
<keyword evidence="9 15" id="KW-0863">Zinc-finger</keyword>
<keyword evidence="7 15" id="KW-0479">Metal-binding</keyword>
<comment type="catalytic activity">
    <reaction evidence="1 15">
        <text>S-ubiquitinyl-[E2 ubiquitin-conjugating enzyme]-L-cysteine + [acceptor protein]-L-lysine = [E2 ubiquitin-conjugating enzyme]-L-cysteine + N(6)-ubiquitinyl-[acceptor protein]-L-lysine.</text>
        <dbReference type="EC" id="2.3.2.27"/>
    </reaction>
</comment>
<dbReference type="InterPro" id="IPR014857">
    <property type="entry name" value="Nse1_RING_C4HC3-type"/>
</dbReference>
<comment type="similarity">
    <text evidence="3 15">Belongs to the NSE1 family.</text>
</comment>
<dbReference type="GeneID" id="105362497"/>
<evidence type="ECO:0000256" key="10">
    <source>
        <dbReference type="ARBA" id="ARBA00022786"/>
    </source>
</evidence>
<dbReference type="Gene3D" id="3.90.1150.220">
    <property type="match status" value="1"/>
</dbReference>
<evidence type="ECO:0000256" key="7">
    <source>
        <dbReference type="ARBA" id="ARBA00022723"/>
    </source>
</evidence>
<evidence type="ECO:0000256" key="6">
    <source>
        <dbReference type="ARBA" id="ARBA00022679"/>
    </source>
</evidence>
<keyword evidence="17" id="KW-1185">Reference proteome</keyword>
<evidence type="ECO:0000313" key="18">
    <source>
        <dbReference type="RefSeq" id="XP_011498260.1"/>
    </source>
</evidence>
<keyword evidence="10 15" id="KW-0833">Ubl conjugation pathway</keyword>
<evidence type="ECO:0000256" key="2">
    <source>
        <dbReference type="ARBA" id="ARBA00004123"/>
    </source>
</evidence>
<evidence type="ECO:0000256" key="12">
    <source>
        <dbReference type="ARBA" id="ARBA00023172"/>
    </source>
</evidence>
<name>A0AAJ6YHP3_9HYME</name>
<comment type="subunit">
    <text evidence="15">Component of the Smc5-Smc6 complex.</text>
</comment>
<dbReference type="Pfam" id="PF08746">
    <property type="entry name" value="zf-RING-like"/>
    <property type="match status" value="1"/>
</dbReference>
<dbReference type="GO" id="GO:0030915">
    <property type="term" value="C:Smc5-Smc6 complex"/>
    <property type="evidence" value="ECO:0007669"/>
    <property type="project" value="UniProtKB-UniRule"/>
</dbReference>
<evidence type="ECO:0000256" key="15">
    <source>
        <dbReference type="RuleBase" id="RU368018"/>
    </source>
</evidence>
<gene>
    <name evidence="18" type="primary">LOC105362497</name>
</gene>